<dbReference type="PROSITE" id="PS50026">
    <property type="entry name" value="EGF_3"/>
    <property type="match status" value="1"/>
</dbReference>
<feature type="compositionally biased region" description="Basic residues" evidence="2">
    <location>
        <begin position="452"/>
        <end position="464"/>
    </location>
</feature>
<evidence type="ECO:0000256" key="3">
    <source>
        <dbReference type="SAM" id="SignalP"/>
    </source>
</evidence>
<dbReference type="PROSITE" id="PS01186">
    <property type="entry name" value="EGF_2"/>
    <property type="match status" value="1"/>
</dbReference>
<evidence type="ECO:0000256" key="2">
    <source>
        <dbReference type="SAM" id="MobiDB-lite"/>
    </source>
</evidence>
<evidence type="ECO:0000259" key="4">
    <source>
        <dbReference type="PROSITE" id="PS50026"/>
    </source>
</evidence>
<accession>A0A9D4QCH8</accession>
<dbReference type="EMBL" id="JABSTV010001247">
    <property type="protein sequence ID" value="KAH7973324.1"/>
    <property type="molecule type" value="Genomic_DNA"/>
</dbReference>
<dbReference type="AlphaFoldDB" id="A0A9D4QCH8"/>
<keyword evidence="3" id="KW-0732">Signal</keyword>
<comment type="caution">
    <text evidence="5">The sequence shown here is derived from an EMBL/GenBank/DDBJ whole genome shotgun (WGS) entry which is preliminary data.</text>
</comment>
<evidence type="ECO:0000313" key="6">
    <source>
        <dbReference type="Proteomes" id="UP000821837"/>
    </source>
</evidence>
<feature type="domain" description="EGF-like" evidence="4">
    <location>
        <begin position="508"/>
        <end position="549"/>
    </location>
</feature>
<keyword evidence="6" id="KW-1185">Reference proteome</keyword>
<evidence type="ECO:0000313" key="5">
    <source>
        <dbReference type="EMBL" id="KAH7973324.1"/>
    </source>
</evidence>
<feature type="region of interest" description="Disordered" evidence="2">
    <location>
        <begin position="373"/>
        <end position="408"/>
    </location>
</feature>
<reference evidence="5" key="1">
    <citation type="journal article" date="2020" name="Cell">
        <title>Large-Scale Comparative Analyses of Tick Genomes Elucidate Their Genetic Diversity and Vector Capacities.</title>
        <authorList>
            <consortium name="Tick Genome and Microbiome Consortium (TIGMIC)"/>
            <person name="Jia N."/>
            <person name="Wang J."/>
            <person name="Shi W."/>
            <person name="Du L."/>
            <person name="Sun Y."/>
            <person name="Zhan W."/>
            <person name="Jiang J.F."/>
            <person name="Wang Q."/>
            <person name="Zhang B."/>
            <person name="Ji P."/>
            <person name="Bell-Sakyi L."/>
            <person name="Cui X.M."/>
            <person name="Yuan T.T."/>
            <person name="Jiang B.G."/>
            <person name="Yang W.F."/>
            <person name="Lam T.T."/>
            <person name="Chang Q.C."/>
            <person name="Ding S.J."/>
            <person name="Wang X.J."/>
            <person name="Zhu J.G."/>
            <person name="Ruan X.D."/>
            <person name="Zhao L."/>
            <person name="Wei J.T."/>
            <person name="Ye R.Z."/>
            <person name="Que T.C."/>
            <person name="Du C.H."/>
            <person name="Zhou Y.H."/>
            <person name="Cheng J.X."/>
            <person name="Dai P.F."/>
            <person name="Guo W.B."/>
            <person name="Han X.H."/>
            <person name="Huang E.J."/>
            <person name="Li L.F."/>
            <person name="Wei W."/>
            <person name="Gao Y.C."/>
            <person name="Liu J.Z."/>
            <person name="Shao H.Z."/>
            <person name="Wang X."/>
            <person name="Wang C.C."/>
            <person name="Yang T.C."/>
            <person name="Huo Q.B."/>
            <person name="Li W."/>
            <person name="Chen H.Y."/>
            <person name="Chen S.E."/>
            <person name="Zhou L.G."/>
            <person name="Ni X.B."/>
            <person name="Tian J.H."/>
            <person name="Sheng Y."/>
            <person name="Liu T."/>
            <person name="Pan Y.S."/>
            <person name="Xia L.Y."/>
            <person name="Li J."/>
            <person name="Zhao F."/>
            <person name="Cao W.C."/>
        </authorList>
    </citation>
    <scope>NUCLEOTIDE SEQUENCE</scope>
    <source>
        <strain evidence="5">Rsan-2018</strain>
    </source>
</reference>
<dbReference type="VEuPathDB" id="VectorBase:RSAN_053796"/>
<feature type="chain" id="PRO_5038963633" description="EGF-like domain-containing protein" evidence="3">
    <location>
        <begin position="28"/>
        <end position="554"/>
    </location>
</feature>
<feature type="compositionally biased region" description="Low complexity" evidence="2">
    <location>
        <begin position="433"/>
        <end position="447"/>
    </location>
</feature>
<dbReference type="InterPro" id="IPR000742">
    <property type="entry name" value="EGF"/>
</dbReference>
<name>A0A9D4QCH8_RHISA</name>
<gene>
    <name evidence="5" type="ORF">HPB52_024132</name>
</gene>
<keyword evidence="1" id="KW-1015">Disulfide bond</keyword>
<dbReference type="Proteomes" id="UP000821837">
    <property type="component" value="Chromosome 11"/>
</dbReference>
<feature type="signal peptide" evidence="3">
    <location>
        <begin position="1"/>
        <end position="27"/>
    </location>
</feature>
<feature type="disulfide bond" evidence="1">
    <location>
        <begin position="518"/>
        <end position="535"/>
    </location>
</feature>
<evidence type="ECO:0000256" key="1">
    <source>
        <dbReference type="PROSITE-ProRule" id="PRU00076"/>
    </source>
</evidence>
<proteinExistence type="predicted"/>
<keyword evidence="1" id="KW-0245">EGF-like domain</keyword>
<reference evidence="5" key="2">
    <citation type="submission" date="2021-09" db="EMBL/GenBank/DDBJ databases">
        <authorList>
            <person name="Jia N."/>
            <person name="Wang J."/>
            <person name="Shi W."/>
            <person name="Du L."/>
            <person name="Sun Y."/>
            <person name="Zhan W."/>
            <person name="Jiang J."/>
            <person name="Wang Q."/>
            <person name="Zhang B."/>
            <person name="Ji P."/>
            <person name="Sakyi L.B."/>
            <person name="Cui X."/>
            <person name="Yuan T."/>
            <person name="Jiang B."/>
            <person name="Yang W."/>
            <person name="Lam T.T.-Y."/>
            <person name="Chang Q."/>
            <person name="Ding S."/>
            <person name="Wang X."/>
            <person name="Zhu J."/>
            <person name="Ruan X."/>
            <person name="Zhao L."/>
            <person name="Wei J."/>
            <person name="Que T."/>
            <person name="Du C."/>
            <person name="Cheng J."/>
            <person name="Dai P."/>
            <person name="Han X."/>
            <person name="Huang E."/>
            <person name="Gao Y."/>
            <person name="Liu J."/>
            <person name="Shao H."/>
            <person name="Ye R."/>
            <person name="Li L."/>
            <person name="Wei W."/>
            <person name="Wang X."/>
            <person name="Wang C."/>
            <person name="Huo Q."/>
            <person name="Li W."/>
            <person name="Guo W."/>
            <person name="Chen H."/>
            <person name="Chen S."/>
            <person name="Zhou L."/>
            <person name="Zhou L."/>
            <person name="Ni X."/>
            <person name="Tian J."/>
            <person name="Zhou Y."/>
            <person name="Sheng Y."/>
            <person name="Liu T."/>
            <person name="Pan Y."/>
            <person name="Xia L."/>
            <person name="Li J."/>
            <person name="Zhao F."/>
            <person name="Cao W."/>
        </authorList>
    </citation>
    <scope>NUCLEOTIDE SEQUENCE</scope>
    <source>
        <strain evidence="5">Rsan-2018</strain>
        <tissue evidence="5">Larvae</tissue>
    </source>
</reference>
<protein>
    <recommendedName>
        <fullName evidence="4">EGF-like domain-containing protein</fullName>
    </recommendedName>
</protein>
<sequence>MSPVWSGRRRLLTLWMFAFQVLAAATAFVDRGYWQQTEEVGLMERIRERAIVAGANVPPDTSSPGDGANGARGGVTSAIPCDLFNRTEWSCWLMWPLNRTSRLQLRLSVADDALDRRRLRVAWRRKHKIRGQNLYAVEEITENSNAGWLRSTSLTMHDPLALELSPVSDRDRFLNKIQAFVYVRRGGTDDDANSSGLEEVLYGQLTYVIDSPPIEVKALDRSQEVVLALQDHVTLPPDGAMIEWKRRLSRVRFTAPPPNVRLLAGGRLALVSFAGSFSGDQSGTASPLSLSCGVFARDGRFYAMRHFLVASSVAQQAAAFASTQRTSSTTEGDTVIHLSVKLDSQPAPGAADTGDEYTVVQTNISVSNGQAAPAALGDRLGSGHQPPVAVQPQRKAPEPVPNQPSPSAGFTSNVCFRLVRGENGVPIVVPCESAASATTPTPKTSTTETRRREPHSRWRHHRPRGGSAEEFFREDYPLARHRSRGTDDQGKPPSTPSEQDLLRADIDGLQPCRDDAECSRHASCVVPLGTTKGRCVCDRGYLGNGLFCWESFYV</sequence>
<organism evidence="5 6">
    <name type="scientific">Rhipicephalus sanguineus</name>
    <name type="common">Brown dog tick</name>
    <name type="synonym">Ixodes sanguineus</name>
    <dbReference type="NCBI Taxonomy" id="34632"/>
    <lineage>
        <taxon>Eukaryota</taxon>
        <taxon>Metazoa</taxon>
        <taxon>Ecdysozoa</taxon>
        <taxon>Arthropoda</taxon>
        <taxon>Chelicerata</taxon>
        <taxon>Arachnida</taxon>
        <taxon>Acari</taxon>
        <taxon>Parasitiformes</taxon>
        <taxon>Ixodida</taxon>
        <taxon>Ixodoidea</taxon>
        <taxon>Ixodidae</taxon>
        <taxon>Rhipicephalinae</taxon>
        <taxon>Rhipicephalus</taxon>
        <taxon>Rhipicephalus</taxon>
    </lineage>
</organism>
<feature type="region of interest" description="Disordered" evidence="2">
    <location>
        <begin position="433"/>
        <end position="475"/>
    </location>
</feature>
<comment type="caution">
    <text evidence="1">Lacks conserved residue(s) required for the propagation of feature annotation.</text>
</comment>
<dbReference type="Gene3D" id="2.10.25.10">
    <property type="entry name" value="Laminin"/>
    <property type="match status" value="1"/>
</dbReference>